<accession>A0A8K0CNK0</accession>
<dbReference type="PANTHER" id="PTHR43286:SF1">
    <property type="entry name" value="ENDONUCLEASE III-LIKE PROTEIN 1"/>
    <property type="match status" value="1"/>
</dbReference>
<keyword evidence="8" id="KW-0234">DNA repair</keyword>
<reference evidence="13" key="1">
    <citation type="submission" date="2019-08" db="EMBL/GenBank/DDBJ databases">
        <title>The genome of the North American firefly Photinus pyralis.</title>
        <authorList>
            <consortium name="Photinus pyralis genome working group"/>
            <person name="Fallon T.R."/>
            <person name="Sander Lower S.E."/>
            <person name="Weng J.-K."/>
        </authorList>
    </citation>
    <scope>NUCLEOTIDE SEQUENCE</scope>
    <source>
        <strain evidence="13">TRF0915ILg1</strain>
        <tissue evidence="13">Whole body</tissue>
    </source>
</reference>
<evidence type="ECO:0000313" key="14">
    <source>
        <dbReference type="Proteomes" id="UP000801492"/>
    </source>
</evidence>
<dbReference type="SMART" id="SM00478">
    <property type="entry name" value="ENDO3c"/>
    <property type="match status" value="1"/>
</dbReference>
<dbReference type="EC" id="4.2.99.18" evidence="1"/>
<dbReference type="GO" id="GO:0140078">
    <property type="term" value="F:class I DNA-(apurinic or apyrimidinic site) endonuclease activity"/>
    <property type="evidence" value="ECO:0007669"/>
    <property type="project" value="UniProtKB-EC"/>
</dbReference>
<dbReference type="GO" id="GO:0000703">
    <property type="term" value="F:oxidized pyrimidine nucleobase lesion DNA N-glycosylase activity"/>
    <property type="evidence" value="ECO:0007669"/>
    <property type="project" value="TreeGrafter"/>
</dbReference>
<dbReference type="FunFam" id="1.10.340.30:FF:000005">
    <property type="entry name" value="Endonuclease III-like protein 1"/>
    <property type="match status" value="1"/>
</dbReference>
<evidence type="ECO:0000256" key="3">
    <source>
        <dbReference type="ARBA" id="ARBA00022723"/>
    </source>
</evidence>
<protein>
    <recommendedName>
        <fullName evidence="1">DNA-(apurinic or apyrimidinic site) lyase</fullName>
        <ecNumber evidence="1">4.2.99.18</ecNumber>
    </recommendedName>
</protein>
<keyword evidence="10" id="KW-0326">Glycosidase</keyword>
<dbReference type="GO" id="GO:0006285">
    <property type="term" value="P:base-excision repair, AP site formation"/>
    <property type="evidence" value="ECO:0007669"/>
    <property type="project" value="TreeGrafter"/>
</dbReference>
<dbReference type="GO" id="GO:0046872">
    <property type="term" value="F:metal ion binding"/>
    <property type="evidence" value="ECO:0007669"/>
    <property type="project" value="UniProtKB-KW"/>
</dbReference>
<proteinExistence type="predicted"/>
<dbReference type="CDD" id="cd00056">
    <property type="entry name" value="ENDO3c"/>
    <property type="match status" value="1"/>
</dbReference>
<feature type="non-terminal residue" evidence="13">
    <location>
        <position position="1"/>
    </location>
</feature>
<evidence type="ECO:0000313" key="13">
    <source>
        <dbReference type="EMBL" id="KAF2887718.1"/>
    </source>
</evidence>
<evidence type="ECO:0000256" key="4">
    <source>
        <dbReference type="ARBA" id="ARBA00022763"/>
    </source>
</evidence>
<dbReference type="GO" id="GO:0006289">
    <property type="term" value="P:nucleotide-excision repair"/>
    <property type="evidence" value="ECO:0007669"/>
    <property type="project" value="TreeGrafter"/>
</dbReference>
<feature type="region of interest" description="Disordered" evidence="11">
    <location>
        <begin position="120"/>
        <end position="141"/>
    </location>
</feature>
<evidence type="ECO:0000259" key="12">
    <source>
        <dbReference type="SMART" id="SM00478"/>
    </source>
</evidence>
<keyword evidence="7" id="KW-0411">Iron-sulfur</keyword>
<evidence type="ECO:0000256" key="8">
    <source>
        <dbReference type="ARBA" id="ARBA00023204"/>
    </source>
</evidence>
<evidence type="ECO:0000256" key="1">
    <source>
        <dbReference type="ARBA" id="ARBA00012720"/>
    </source>
</evidence>
<dbReference type="PROSITE" id="PS01155">
    <property type="entry name" value="ENDONUCLEASE_III_2"/>
    <property type="match status" value="1"/>
</dbReference>
<dbReference type="InterPro" id="IPR004036">
    <property type="entry name" value="Endonuclease-III-like_CS2"/>
</dbReference>
<dbReference type="OrthoDB" id="2099276at2759"/>
<sequence length="287" mass="32524">MFRLLLSRTMKRARKPTKNAGSTIQTETESRRSLKNESNGNNAKPETVKRHTRSNKTQEAEAESSSSEKANLAAKIDLSQFEIQSKQKIKVESANTKKLVKRQHLEVEYDEDLVKDNKIKKESKEESVDANTSKGSSRMPPNWKEVLQNLQEMRKEQDAPVDTMGCEQCPDEKASPEDKRFQTLISLMLSSQTKDQVTHAAMLKLREHGCSITNILNTSDEKLGELIYPVSFWKTKVKNIKRTSEMLRDTFNGDIPNTVEDLCRLPGVGPKMAHLCMKTAWGQITGI</sequence>
<keyword evidence="4" id="KW-0227">DNA damage</keyword>
<evidence type="ECO:0000256" key="11">
    <source>
        <dbReference type="SAM" id="MobiDB-lite"/>
    </source>
</evidence>
<feature type="domain" description="HhH-GPD" evidence="12">
    <location>
        <begin position="189"/>
        <end position="287"/>
    </location>
</feature>
<keyword evidence="9" id="KW-0456">Lyase</keyword>
<organism evidence="13 14">
    <name type="scientific">Ignelater luminosus</name>
    <name type="common">Cucubano</name>
    <name type="synonym">Pyrophorus luminosus</name>
    <dbReference type="NCBI Taxonomy" id="2038154"/>
    <lineage>
        <taxon>Eukaryota</taxon>
        <taxon>Metazoa</taxon>
        <taxon>Ecdysozoa</taxon>
        <taxon>Arthropoda</taxon>
        <taxon>Hexapoda</taxon>
        <taxon>Insecta</taxon>
        <taxon>Pterygota</taxon>
        <taxon>Neoptera</taxon>
        <taxon>Endopterygota</taxon>
        <taxon>Coleoptera</taxon>
        <taxon>Polyphaga</taxon>
        <taxon>Elateriformia</taxon>
        <taxon>Elateroidea</taxon>
        <taxon>Elateridae</taxon>
        <taxon>Agrypninae</taxon>
        <taxon>Pyrophorini</taxon>
        <taxon>Ignelater</taxon>
    </lineage>
</organism>
<evidence type="ECO:0000256" key="10">
    <source>
        <dbReference type="ARBA" id="ARBA00023295"/>
    </source>
</evidence>
<keyword evidence="2" id="KW-0004">4Fe-4S</keyword>
<dbReference type="PANTHER" id="PTHR43286">
    <property type="entry name" value="ENDONUCLEASE III-LIKE PROTEIN 1"/>
    <property type="match status" value="1"/>
</dbReference>
<dbReference type="GO" id="GO:0005634">
    <property type="term" value="C:nucleus"/>
    <property type="evidence" value="ECO:0007669"/>
    <property type="project" value="TreeGrafter"/>
</dbReference>
<keyword evidence="5" id="KW-0378">Hydrolase</keyword>
<evidence type="ECO:0000256" key="7">
    <source>
        <dbReference type="ARBA" id="ARBA00023014"/>
    </source>
</evidence>
<evidence type="ECO:0000256" key="6">
    <source>
        <dbReference type="ARBA" id="ARBA00023004"/>
    </source>
</evidence>
<evidence type="ECO:0000256" key="2">
    <source>
        <dbReference type="ARBA" id="ARBA00022485"/>
    </source>
</evidence>
<dbReference type="EMBL" id="VTPC01082092">
    <property type="protein sequence ID" value="KAF2887718.1"/>
    <property type="molecule type" value="Genomic_DNA"/>
</dbReference>
<evidence type="ECO:0000256" key="9">
    <source>
        <dbReference type="ARBA" id="ARBA00023239"/>
    </source>
</evidence>
<dbReference type="AlphaFoldDB" id="A0A8K0CNK0"/>
<dbReference type="InterPro" id="IPR003265">
    <property type="entry name" value="HhH-GPD_domain"/>
</dbReference>
<gene>
    <name evidence="13" type="ORF">ILUMI_18455</name>
</gene>
<dbReference type="Proteomes" id="UP000801492">
    <property type="component" value="Unassembled WGS sequence"/>
</dbReference>
<keyword evidence="14" id="KW-1185">Reference proteome</keyword>
<dbReference type="Gene3D" id="1.10.340.30">
    <property type="entry name" value="Hypothetical protein, domain 2"/>
    <property type="match status" value="1"/>
</dbReference>
<keyword evidence="3" id="KW-0479">Metal-binding</keyword>
<keyword evidence="6" id="KW-0408">Iron</keyword>
<dbReference type="GO" id="GO:0003677">
    <property type="term" value="F:DNA binding"/>
    <property type="evidence" value="ECO:0007669"/>
    <property type="project" value="InterPro"/>
</dbReference>
<dbReference type="InterPro" id="IPR011257">
    <property type="entry name" value="DNA_glycosylase"/>
</dbReference>
<dbReference type="GO" id="GO:0051539">
    <property type="term" value="F:4 iron, 4 sulfur cluster binding"/>
    <property type="evidence" value="ECO:0007669"/>
    <property type="project" value="UniProtKB-KW"/>
</dbReference>
<name>A0A8K0CNK0_IGNLU</name>
<feature type="region of interest" description="Disordered" evidence="11">
    <location>
        <begin position="1"/>
        <end position="70"/>
    </location>
</feature>
<evidence type="ECO:0000256" key="5">
    <source>
        <dbReference type="ARBA" id="ARBA00022801"/>
    </source>
</evidence>
<comment type="caution">
    <text evidence="13">The sequence shown here is derived from an EMBL/GenBank/DDBJ whole genome shotgun (WGS) entry which is preliminary data.</text>
</comment>
<dbReference type="Pfam" id="PF00730">
    <property type="entry name" value="HhH-GPD"/>
    <property type="match status" value="1"/>
</dbReference>
<dbReference type="SUPFAM" id="SSF48150">
    <property type="entry name" value="DNA-glycosylase"/>
    <property type="match status" value="1"/>
</dbReference>